<evidence type="ECO:0000256" key="12">
    <source>
        <dbReference type="ARBA" id="ARBA00032242"/>
    </source>
</evidence>
<comment type="catalytic activity">
    <reaction evidence="13">
        <text>L-threonyl-[protein] + ATP = O-phospho-L-threonyl-[protein] + ADP + H(+)</text>
        <dbReference type="Rhea" id="RHEA:46608"/>
        <dbReference type="Rhea" id="RHEA-COMP:11060"/>
        <dbReference type="Rhea" id="RHEA-COMP:11605"/>
        <dbReference type="ChEBI" id="CHEBI:15378"/>
        <dbReference type="ChEBI" id="CHEBI:30013"/>
        <dbReference type="ChEBI" id="CHEBI:30616"/>
        <dbReference type="ChEBI" id="CHEBI:61977"/>
        <dbReference type="ChEBI" id="CHEBI:456216"/>
        <dbReference type="EC" id="2.7.11.1"/>
    </reaction>
</comment>
<dbReference type="GO" id="GO:0061709">
    <property type="term" value="P:reticulophagy"/>
    <property type="evidence" value="ECO:0007669"/>
    <property type="project" value="TreeGrafter"/>
</dbReference>
<dbReference type="Proteomes" id="UP000440578">
    <property type="component" value="Unassembled WGS sequence"/>
</dbReference>
<comment type="similarity">
    <text evidence="16">Belongs to the protein kinase superfamily.</text>
</comment>
<keyword evidence="10 15" id="KW-0067">ATP-binding</keyword>
<dbReference type="EMBL" id="VIIS01000301">
    <property type="protein sequence ID" value="KAF0310571.1"/>
    <property type="molecule type" value="Genomic_DNA"/>
</dbReference>
<feature type="region of interest" description="Disordered" evidence="17">
    <location>
        <begin position="460"/>
        <end position="493"/>
    </location>
</feature>
<dbReference type="InterPro" id="IPR007330">
    <property type="entry name" value="MIT_dom"/>
</dbReference>
<accession>A0A6A4X840</accession>
<comment type="caution">
    <text evidence="19">The sequence shown here is derived from an EMBL/GenBank/DDBJ whole genome shotgun (WGS) entry which is preliminary data.</text>
</comment>
<reference evidence="19 20" key="1">
    <citation type="submission" date="2019-07" db="EMBL/GenBank/DDBJ databases">
        <title>Draft genome assembly of a fouling barnacle, Amphibalanus amphitrite (Darwin, 1854): The first reference genome for Thecostraca.</title>
        <authorList>
            <person name="Kim W."/>
        </authorList>
    </citation>
    <scope>NUCLEOTIDE SEQUENCE [LARGE SCALE GENOMIC DNA]</scope>
    <source>
        <strain evidence="19">SNU_AA5</strain>
        <tissue evidence="19">Soma without cirri and trophi</tissue>
    </source>
</reference>
<evidence type="ECO:0000256" key="9">
    <source>
        <dbReference type="ARBA" id="ARBA00022777"/>
    </source>
</evidence>
<gene>
    <name evidence="19" type="primary">ULK3_1</name>
    <name evidence="19" type="ORF">FJT64_018463</name>
</gene>
<dbReference type="InterPro" id="IPR017441">
    <property type="entry name" value="Protein_kinase_ATP_BS"/>
</dbReference>
<dbReference type="PANTHER" id="PTHR24348:SF65">
    <property type="entry name" value="SERINE_THREONINE-PROTEIN KINASE ULK3"/>
    <property type="match status" value="1"/>
</dbReference>
<evidence type="ECO:0000256" key="4">
    <source>
        <dbReference type="ARBA" id="ARBA00022490"/>
    </source>
</evidence>
<dbReference type="PANTHER" id="PTHR24348">
    <property type="entry name" value="SERINE/THREONINE-PROTEIN KINASE UNC-51-RELATED"/>
    <property type="match status" value="1"/>
</dbReference>
<organism evidence="19 20">
    <name type="scientific">Amphibalanus amphitrite</name>
    <name type="common">Striped barnacle</name>
    <name type="synonym">Balanus amphitrite</name>
    <dbReference type="NCBI Taxonomy" id="1232801"/>
    <lineage>
        <taxon>Eukaryota</taxon>
        <taxon>Metazoa</taxon>
        <taxon>Ecdysozoa</taxon>
        <taxon>Arthropoda</taxon>
        <taxon>Crustacea</taxon>
        <taxon>Multicrustacea</taxon>
        <taxon>Cirripedia</taxon>
        <taxon>Thoracica</taxon>
        <taxon>Thoracicalcarea</taxon>
        <taxon>Balanomorpha</taxon>
        <taxon>Balanoidea</taxon>
        <taxon>Balanidae</taxon>
        <taxon>Amphibalaninae</taxon>
        <taxon>Amphibalanus</taxon>
    </lineage>
</organism>
<dbReference type="GO" id="GO:0005829">
    <property type="term" value="C:cytosol"/>
    <property type="evidence" value="ECO:0007669"/>
    <property type="project" value="TreeGrafter"/>
</dbReference>
<evidence type="ECO:0000256" key="5">
    <source>
        <dbReference type="ARBA" id="ARBA00022527"/>
    </source>
</evidence>
<feature type="domain" description="Protein kinase" evidence="18">
    <location>
        <begin position="19"/>
        <end position="275"/>
    </location>
</feature>
<dbReference type="SUPFAM" id="SSF116846">
    <property type="entry name" value="MIT domain"/>
    <property type="match status" value="2"/>
</dbReference>
<dbReference type="GO" id="GO:0005776">
    <property type="term" value="C:autophagosome"/>
    <property type="evidence" value="ECO:0007669"/>
    <property type="project" value="TreeGrafter"/>
</dbReference>
<comment type="catalytic activity">
    <reaction evidence="14">
        <text>L-seryl-[protein] + ATP = O-phospho-L-seryl-[protein] + ADP + H(+)</text>
        <dbReference type="Rhea" id="RHEA:17989"/>
        <dbReference type="Rhea" id="RHEA-COMP:9863"/>
        <dbReference type="Rhea" id="RHEA-COMP:11604"/>
        <dbReference type="ChEBI" id="CHEBI:15378"/>
        <dbReference type="ChEBI" id="CHEBI:29999"/>
        <dbReference type="ChEBI" id="CHEBI:30616"/>
        <dbReference type="ChEBI" id="CHEBI:83421"/>
        <dbReference type="ChEBI" id="CHEBI:456216"/>
        <dbReference type="EC" id="2.7.11.1"/>
    </reaction>
</comment>
<protein>
    <recommendedName>
        <fullName evidence="3">Serine/threonine-protein kinase ULK3</fullName>
        <ecNumber evidence="2">2.7.11.1</ecNumber>
    </recommendedName>
    <alternativeName>
        <fullName evidence="12">Unc-51-like kinase 3</fullName>
    </alternativeName>
</protein>
<dbReference type="SMART" id="SM00220">
    <property type="entry name" value="S_TKc"/>
    <property type="match status" value="1"/>
</dbReference>
<evidence type="ECO:0000256" key="7">
    <source>
        <dbReference type="ARBA" id="ARBA00022737"/>
    </source>
</evidence>
<evidence type="ECO:0000256" key="15">
    <source>
        <dbReference type="PROSITE-ProRule" id="PRU10141"/>
    </source>
</evidence>
<dbReference type="Pfam" id="PF00069">
    <property type="entry name" value="Pkinase"/>
    <property type="match status" value="1"/>
</dbReference>
<comment type="subcellular location">
    <subcellularLocation>
        <location evidence="1">Cytoplasm</location>
    </subcellularLocation>
</comment>
<evidence type="ECO:0000256" key="10">
    <source>
        <dbReference type="ARBA" id="ARBA00022840"/>
    </source>
</evidence>
<evidence type="ECO:0000256" key="3">
    <source>
        <dbReference type="ARBA" id="ARBA00021644"/>
    </source>
</evidence>
<sequence>MPGPGQPPAAAPAPSLPGYQLMERLGSGTYADVYRCVCGADRRQLALKCVHRSRLNRRATDNIVSEISLLKRLQHPNVVALHDFGCDKHYVYIVMELCSGGDLSQLIRSRRRLPESMVRQFLRQLGLAMQYLHSHSISHMDLKPQNLLLTSDSPPTLKVADFGFADYLMPDAETEGGLRGSPLYMAPEIVTKGVYSASADLWSIGVILYECLFGRAPYSSSTIEELLKKIKEDKPVELPPGVSISFDCRDLVTRLLQRSPQDRITFEDFFNHPFLDLEHAPCAESLAKGARVLERAVERDEAEDWEAAIRLYSDGVEHLFAAMQFEKSEQCRIALRRRLTDYIRRAEVLRARLRSAAPAGTAVTVRDSGDPTCSSDAEAAPLEALAARRESVRSALELVRSAVWYEREARWDIALDKYRLAIQEMMTPAEQACLHERRVLVATMNRWLSRAESIQSVRELQSELANPDGGGPSAPDGHKNSTCPARAGRPSLI</sequence>
<evidence type="ECO:0000256" key="16">
    <source>
        <dbReference type="RuleBase" id="RU000304"/>
    </source>
</evidence>
<dbReference type="InterPro" id="IPR045269">
    <property type="entry name" value="Atg1-like"/>
</dbReference>
<dbReference type="GO" id="GO:0005524">
    <property type="term" value="F:ATP binding"/>
    <property type="evidence" value="ECO:0007669"/>
    <property type="project" value="UniProtKB-UniRule"/>
</dbReference>
<dbReference type="GO" id="GO:0000422">
    <property type="term" value="P:autophagy of mitochondrion"/>
    <property type="evidence" value="ECO:0007669"/>
    <property type="project" value="TreeGrafter"/>
</dbReference>
<evidence type="ECO:0000256" key="8">
    <source>
        <dbReference type="ARBA" id="ARBA00022741"/>
    </source>
</evidence>
<dbReference type="SUPFAM" id="SSF56112">
    <property type="entry name" value="Protein kinase-like (PK-like)"/>
    <property type="match status" value="1"/>
</dbReference>
<dbReference type="GO" id="GO:0004674">
    <property type="term" value="F:protein serine/threonine kinase activity"/>
    <property type="evidence" value="ECO:0007669"/>
    <property type="project" value="UniProtKB-KW"/>
</dbReference>
<evidence type="ECO:0000313" key="20">
    <source>
        <dbReference type="Proteomes" id="UP000440578"/>
    </source>
</evidence>
<dbReference type="GO" id="GO:0010506">
    <property type="term" value="P:regulation of autophagy"/>
    <property type="evidence" value="ECO:0007669"/>
    <property type="project" value="InterPro"/>
</dbReference>
<dbReference type="GO" id="GO:0000045">
    <property type="term" value="P:autophagosome assembly"/>
    <property type="evidence" value="ECO:0007669"/>
    <property type="project" value="TreeGrafter"/>
</dbReference>
<dbReference type="Gene3D" id="3.30.200.20">
    <property type="entry name" value="Phosphorylase Kinase, domain 1"/>
    <property type="match status" value="1"/>
</dbReference>
<evidence type="ECO:0000259" key="18">
    <source>
        <dbReference type="PROSITE" id="PS50011"/>
    </source>
</evidence>
<dbReference type="SMART" id="SM00745">
    <property type="entry name" value="MIT"/>
    <property type="match status" value="2"/>
</dbReference>
<dbReference type="FunFam" id="1.10.510.10:FF:000571">
    <property type="entry name" value="Maternal embryonic leucine zipper kinase"/>
    <property type="match status" value="1"/>
</dbReference>
<dbReference type="Gene3D" id="1.10.510.10">
    <property type="entry name" value="Transferase(Phosphotransferase) domain 1"/>
    <property type="match status" value="1"/>
</dbReference>
<dbReference type="Gene3D" id="1.20.58.80">
    <property type="entry name" value="Phosphotransferase system, lactose/cellobiose-type IIA subunit"/>
    <property type="match status" value="2"/>
</dbReference>
<dbReference type="Pfam" id="PF04212">
    <property type="entry name" value="MIT"/>
    <property type="match status" value="1"/>
</dbReference>
<keyword evidence="7" id="KW-0677">Repeat</keyword>
<dbReference type="GO" id="GO:0042594">
    <property type="term" value="P:response to starvation"/>
    <property type="evidence" value="ECO:0007669"/>
    <property type="project" value="TreeGrafter"/>
</dbReference>
<keyword evidence="8 15" id="KW-0547">Nucleotide-binding</keyword>
<evidence type="ECO:0000256" key="13">
    <source>
        <dbReference type="ARBA" id="ARBA00047899"/>
    </source>
</evidence>
<keyword evidence="5 16" id="KW-0723">Serine/threonine-protein kinase</keyword>
<keyword evidence="6" id="KW-0808">Transferase</keyword>
<keyword evidence="9 19" id="KW-0418">Kinase</keyword>
<keyword evidence="4" id="KW-0963">Cytoplasm</keyword>
<dbReference type="InterPro" id="IPR008271">
    <property type="entry name" value="Ser/Thr_kinase_AS"/>
</dbReference>
<proteinExistence type="inferred from homology"/>
<evidence type="ECO:0000256" key="17">
    <source>
        <dbReference type="SAM" id="MobiDB-lite"/>
    </source>
</evidence>
<dbReference type="PROSITE" id="PS50011">
    <property type="entry name" value="PROTEIN_KINASE_DOM"/>
    <property type="match status" value="1"/>
</dbReference>
<dbReference type="FunFam" id="3.30.200.20:FF:000042">
    <property type="entry name" value="Aurora kinase A"/>
    <property type="match status" value="1"/>
</dbReference>
<name>A0A6A4X840_AMPAM</name>
<dbReference type="GO" id="GO:0034045">
    <property type="term" value="C:phagophore assembly site membrane"/>
    <property type="evidence" value="ECO:0007669"/>
    <property type="project" value="TreeGrafter"/>
</dbReference>
<keyword evidence="20" id="KW-1185">Reference proteome</keyword>
<keyword evidence="11" id="KW-0072">Autophagy</keyword>
<evidence type="ECO:0000256" key="6">
    <source>
        <dbReference type="ARBA" id="ARBA00022679"/>
    </source>
</evidence>
<dbReference type="PROSITE" id="PS00107">
    <property type="entry name" value="PROTEIN_KINASE_ATP"/>
    <property type="match status" value="1"/>
</dbReference>
<dbReference type="EC" id="2.7.11.1" evidence="2"/>
<dbReference type="AlphaFoldDB" id="A0A6A4X840"/>
<dbReference type="EMBL" id="VIIS01000301">
    <property type="protein sequence ID" value="KAF0310570.1"/>
    <property type="molecule type" value="Genomic_DNA"/>
</dbReference>
<evidence type="ECO:0000313" key="19">
    <source>
        <dbReference type="EMBL" id="KAF0310571.1"/>
    </source>
</evidence>
<dbReference type="GO" id="GO:0034727">
    <property type="term" value="P:piecemeal microautophagy of the nucleus"/>
    <property type="evidence" value="ECO:0007669"/>
    <property type="project" value="TreeGrafter"/>
</dbReference>
<dbReference type="InterPro" id="IPR011009">
    <property type="entry name" value="Kinase-like_dom_sf"/>
</dbReference>
<feature type="binding site" evidence="15">
    <location>
        <position position="48"/>
    </location>
    <ligand>
        <name>ATP</name>
        <dbReference type="ChEBI" id="CHEBI:30616"/>
    </ligand>
</feature>
<dbReference type="InterPro" id="IPR036181">
    <property type="entry name" value="MIT_dom_sf"/>
</dbReference>
<evidence type="ECO:0000256" key="11">
    <source>
        <dbReference type="ARBA" id="ARBA00023006"/>
    </source>
</evidence>
<evidence type="ECO:0000256" key="2">
    <source>
        <dbReference type="ARBA" id="ARBA00012513"/>
    </source>
</evidence>
<evidence type="ECO:0000256" key="14">
    <source>
        <dbReference type="ARBA" id="ARBA00048679"/>
    </source>
</evidence>
<evidence type="ECO:0000256" key="1">
    <source>
        <dbReference type="ARBA" id="ARBA00004496"/>
    </source>
</evidence>
<dbReference type="PROSITE" id="PS00108">
    <property type="entry name" value="PROTEIN_KINASE_ST"/>
    <property type="match status" value="1"/>
</dbReference>
<dbReference type="OrthoDB" id="346907at2759"/>
<dbReference type="InterPro" id="IPR000719">
    <property type="entry name" value="Prot_kinase_dom"/>
</dbReference>